<proteinExistence type="inferred from homology"/>
<evidence type="ECO:0000256" key="5">
    <source>
        <dbReference type="ARBA" id="ARBA00023004"/>
    </source>
</evidence>
<keyword evidence="3" id="KW-0004">4Fe-4S</keyword>
<keyword evidence="6" id="KW-0411">Iron-sulfur</keyword>
<dbReference type="Pfam" id="PF02730">
    <property type="entry name" value="AFOR_N"/>
    <property type="match status" value="1"/>
</dbReference>
<protein>
    <recommendedName>
        <fullName evidence="7">Aldehyde ferredoxin oxidoreductase N-terminal domain-containing protein</fullName>
    </recommendedName>
</protein>
<dbReference type="AlphaFoldDB" id="A0A382H3X2"/>
<organism evidence="8">
    <name type="scientific">marine metagenome</name>
    <dbReference type="NCBI Taxonomy" id="408172"/>
    <lineage>
        <taxon>unclassified sequences</taxon>
        <taxon>metagenomes</taxon>
        <taxon>ecological metagenomes</taxon>
    </lineage>
</organism>
<feature type="non-terminal residue" evidence="8">
    <location>
        <position position="300"/>
    </location>
</feature>
<evidence type="ECO:0000256" key="6">
    <source>
        <dbReference type="ARBA" id="ARBA00023014"/>
    </source>
</evidence>
<name>A0A382H3X2_9ZZZZ</name>
<feature type="domain" description="Aldehyde ferredoxin oxidoreductase N-terminal" evidence="7">
    <location>
        <begin position="4"/>
        <end position="206"/>
    </location>
</feature>
<dbReference type="GO" id="GO:0016625">
    <property type="term" value="F:oxidoreductase activity, acting on the aldehyde or oxo group of donors, iron-sulfur protein as acceptor"/>
    <property type="evidence" value="ECO:0007669"/>
    <property type="project" value="InterPro"/>
</dbReference>
<dbReference type="SMART" id="SM00790">
    <property type="entry name" value="AFOR_N"/>
    <property type="match status" value="1"/>
</dbReference>
<evidence type="ECO:0000256" key="3">
    <source>
        <dbReference type="ARBA" id="ARBA00022485"/>
    </source>
</evidence>
<dbReference type="EMBL" id="UINC01058984">
    <property type="protein sequence ID" value="SVB81889.1"/>
    <property type="molecule type" value="Genomic_DNA"/>
</dbReference>
<evidence type="ECO:0000256" key="1">
    <source>
        <dbReference type="ARBA" id="ARBA00001966"/>
    </source>
</evidence>
<accession>A0A382H3X2</accession>
<comment type="cofactor">
    <cofactor evidence="1">
        <name>[4Fe-4S] cluster</name>
        <dbReference type="ChEBI" id="CHEBI:49883"/>
    </cofactor>
</comment>
<dbReference type="SUPFAM" id="SSF56228">
    <property type="entry name" value="Aldehyde ferredoxin oxidoreductase, N-terminal domain"/>
    <property type="match status" value="1"/>
</dbReference>
<dbReference type="GO" id="GO:0051539">
    <property type="term" value="F:4 iron, 4 sulfur cluster binding"/>
    <property type="evidence" value="ECO:0007669"/>
    <property type="project" value="UniProtKB-KW"/>
</dbReference>
<dbReference type="Gene3D" id="3.60.9.10">
    <property type="entry name" value="Aldehyde ferredoxin oxidoreductase, N-terminal domain"/>
    <property type="match status" value="1"/>
</dbReference>
<evidence type="ECO:0000256" key="4">
    <source>
        <dbReference type="ARBA" id="ARBA00022723"/>
    </source>
</evidence>
<reference evidence="8" key="1">
    <citation type="submission" date="2018-05" db="EMBL/GenBank/DDBJ databases">
        <authorList>
            <person name="Lanie J.A."/>
            <person name="Ng W.-L."/>
            <person name="Kazmierczak K.M."/>
            <person name="Andrzejewski T.M."/>
            <person name="Davidsen T.M."/>
            <person name="Wayne K.J."/>
            <person name="Tettelin H."/>
            <person name="Glass J.I."/>
            <person name="Rusch D."/>
            <person name="Podicherti R."/>
            <person name="Tsui H.-C.T."/>
            <person name="Winkler M.E."/>
        </authorList>
    </citation>
    <scope>NUCLEOTIDE SEQUENCE</scope>
</reference>
<dbReference type="InterPro" id="IPR001203">
    <property type="entry name" value="OxRdtase_Ald_Fedxn_C"/>
</dbReference>
<comment type="similarity">
    <text evidence="2">Belongs to the AOR/FOR family.</text>
</comment>
<dbReference type="Gene3D" id="1.10.569.10">
    <property type="entry name" value="Aldehyde Ferredoxin Oxidoreductase Protein, subunit A, domain 2"/>
    <property type="match status" value="1"/>
</dbReference>
<dbReference type="InterPro" id="IPR013983">
    <property type="entry name" value="Ald_Fedxn_OxRdtase_N"/>
</dbReference>
<evidence type="ECO:0000313" key="8">
    <source>
        <dbReference type="EMBL" id="SVB81889.1"/>
    </source>
</evidence>
<dbReference type="PANTHER" id="PTHR30038">
    <property type="entry name" value="ALDEHYDE FERREDOXIN OXIDOREDUCTASE"/>
    <property type="match status" value="1"/>
</dbReference>
<dbReference type="PANTHER" id="PTHR30038:SF7">
    <property type="entry name" value="TUNGSTEN-CONTAINING GLYCERALDEHYDE-3-PHOSPHATE:FERREDOXIN OXIDOREDUCTASE"/>
    <property type="match status" value="1"/>
</dbReference>
<sequence length="300" mass="32015">MNGYHGKVLVIDLGIKTWRRVEIPENVLRSYIGGTGLAAWLLYQLCPEGADPLGADNPLIFSTSPLVDTKLTTSSKFAVTSKSPLTGYIGDSMSSSKIAVSMKRTGCDAVVIRGQATEWTYLVVSDEDVDFCSAKDMVGLSNTDTETKLKQLVGSGVSVACIGPAGESLVRYSTISNDGGRQAGRTGTGAVMGSKNLKAIVFEGNKKVEISDNETLDDIRVDLIKKSLGFATAKYRDTGTIANASVFNRLGSLPSNNFKSASFKDLNEITAETIYQKTDVRSAHCANCTIGCEKLITEPG</sequence>
<evidence type="ECO:0000259" key="7">
    <source>
        <dbReference type="SMART" id="SM00790"/>
    </source>
</evidence>
<dbReference type="InterPro" id="IPR036503">
    <property type="entry name" value="Ald_Fedxn_OxRdtase_N_sf"/>
</dbReference>
<evidence type="ECO:0000256" key="2">
    <source>
        <dbReference type="ARBA" id="ARBA00011032"/>
    </source>
</evidence>
<dbReference type="Pfam" id="PF01314">
    <property type="entry name" value="AFOR_C"/>
    <property type="match status" value="1"/>
</dbReference>
<gene>
    <name evidence="8" type="ORF">METZ01_LOCUS234743</name>
</gene>
<dbReference type="GO" id="GO:0046872">
    <property type="term" value="F:metal ion binding"/>
    <property type="evidence" value="ECO:0007669"/>
    <property type="project" value="UniProtKB-KW"/>
</dbReference>
<dbReference type="InterPro" id="IPR013984">
    <property type="entry name" value="Ald_Fedxn_OxRdtase_dom2"/>
</dbReference>
<keyword evidence="4" id="KW-0479">Metal-binding</keyword>
<dbReference type="GO" id="GO:0009055">
    <property type="term" value="F:electron transfer activity"/>
    <property type="evidence" value="ECO:0007669"/>
    <property type="project" value="InterPro"/>
</dbReference>
<dbReference type="SUPFAM" id="SSF48310">
    <property type="entry name" value="Aldehyde ferredoxin oxidoreductase, C-terminal domains"/>
    <property type="match status" value="1"/>
</dbReference>
<dbReference type="InterPro" id="IPR036021">
    <property type="entry name" value="Tungsten_al_ferr_oxy-like_C"/>
</dbReference>
<dbReference type="InterPro" id="IPR051919">
    <property type="entry name" value="W-dependent_AOR"/>
</dbReference>
<keyword evidence="5" id="KW-0408">Iron</keyword>